<accession>A0AAD1IJH5</accession>
<keyword evidence="2" id="KW-0349">Heme</keyword>
<feature type="binding site" description="axial binding residue" evidence="2">
    <location>
        <position position="381"/>
    </location>
    <ligand>
        <name>heme</name>
        <dbReference type="ChEBI" id="CHEBI:30413"/>
    </ligand>
    <ligandPart>
        <name>Fe</name>
        <dbReference type="ChEBI" id="CHEBI:18248"/>
    </ligandPart>
</feature>
<comment type="cofactor">
    <cofactor evidence="2">
        <name>heme</name>
        <dbReference type="ChEBI" id="CHEBI:30413"/>
    </cofactor>
</comment>
<dbReference type="PRINTS" id="PR00463">
    <property type="entry name" value="EP450I"/>
</dbReference>
<keyword evidence="2" id="KW-0408">Iron</keyword>
<comment type="similarity">
    <text evidence="1">Belongs to the cytochrome P450 family.</text>
</comment>
<evidence type="ECO:0000313" key="3">
    <source>
        <dbReference type="EMBL" id="BBY15911.1"/>
    </source>
</evidence>
<keyword evidence="4" id="KW-1185">Reference proteome</keyword>
<dbReference type="Pfam" id="PF00067">
    <property type="entry name" value="p450"/>
    <property type="match status" value="1"/>
</dbReference>
<organism evidence="3 4">
    <name type="scientific">Mycolicibacterium litorale</name>
    <dbReference type="NCBI Taxonomy" id="758802"/>
    <lineage>
        <taxon>Bacteria</taxon>
        <taxon>Bacillati</taxon>
        <taxon>Actinomycetota</taxon>
        <taxon>Actinomycetes</taxon>
        <taxon>Mycobacteriales</taxon>
        <taxon>Mycobacteriaceae</taxon>
        <taxon>Mycolicibacterium</taxon>
    </lineage>
</organism>
<dbReference type="Proteomes" id="UP000466607">
    <property type="component" value="Chromosome"/>
</dbReference>
<dbReference type="GO" id="GO:0016705">
    <property type="term" value="F:oxidoreductase activity, acting on paired donors, with incorporation or reduction of molecular oxygen"/>
    <property type="evidence" value="ECO:0007669"/>
    <property type="project" value="InterPro"/>
</dbReference>
<proteinExistence type="inferred from homology"/>
<dbReference type="AlphaFoldDB" id="A0AAD1IJH5"/>
<dbReference type="PANTHER" id="PTHR24305">
    <property type="entry name" value="CYTOCHROME P450"/>
    <property type="match status" value="1"/>
</dbReference>
<protein>
    <submittedName>
        <fullName evidence="3">Cytochrome P450 138</fullName>
    </submittedName>
</protein>
<name>A0AAD1IJH5_9MYCO</name>
<dbReference type="RefSeq" id="WP_134051521.1">
    <property type="nucleotide sequence ID" value="NZ_AP022586.1"/>
</dbReference>
<dbReference type="CDD" id="cd11053">
    <property type="entry name" value="CYP110-like"/>
    <property type="match status" value="1"/>
</dbReference>
<sequence length="454" mass="50695">MAVTTAEPIRLPAGPRLPKTVQGIGLLTARQRVVAQLQRRYGSEFTVDLPIFGPTVVVGDPHLVKDLFSTSGDLVGRPVHTFGETIGPGSTWGLDGGEFLERRRVLAPPFHGKRVKNFEYIIEEEVMREIATWPEGREFATLEPMIRITLGGILRALFGAEGDALDELRSVLPPTVTLLSRIGLLPSVVRHDLGRWSLWGRFLEYRRRIDAVVDSLIADARVDPDITERSDVLAVLLRARYEDGRPMPDRHIADELLTLMAAGHESTSATMAWVIERLRRHPRLLSRLVDEVDAGGSELRLATISEVQRTRPVVDSTLRGAKQRIRLGPWVIPKGCTLMPSIVLAHQKSFRDEHVFDPNRFLGDAPKPDAWVPFGGGIFRCLGSSFASMEVDVILRTLLRELRFEPTDTPGERAHNRGVVFAPAQGGRAVVYRRRADVVHRTGYRDAVWQGHRG</sequence>
<dbReference type="InterPro" id="IPR036396">
    <property type="entry name" value="Cyt_P450_sf"/>
</dbReference>
<dbReference type="InterPro" id="IPR001128">
    <property type="entry name" value="Cyt_P450"/>
</dbReference>
<dbReference type="EMBL" id="AP022586">
    <property type="protein sequence ID" value="BBY15911.1"/>
    <property type="molecule type" value="Genomic_DNA"/>
</dbReference>
<dbReference type="InterPro" id="IPR002401">
    <property type="entry name" value="Cyt_P450_E_grp-I"/>
</dbReference>
<dbReference type="GO" id="GO:0020037">
    <property type="term" value="F:heme binding"/>
    <property type="evidence" value="ECO:0007669"/>
    <property type="project" value="InterPro"/>
</dbReference>
<dbReference type="PANTHER" id="PTHR24305:SF166">
    <property type="entry name" value="CYTOCHROME P450 12A4, MITOCHONDRIAL-RELATED"/>
    <property type="match status" value="1"/>
</dbReference>
<dbReference type="InterPro" id="IPR050121">
    <property type="entry name" value="Cytochrome_P450_monoxygenase"/>
</dbReference>
<evidence type="ECO:0000313" key="4">
    <source>
        <dbReference type="Proteomes" id="UP000466607"/>
    </source>
</evidence>
<dbReference type="Gene3D" id="1.10.630.10">
    <property type="entry name" value="Cytochrome P450"/>
    <property type="match status" value="1"/>
</dbReference>
<keyword evidence="2" id="KW-0479">Metal-binding</keyword>
<dbReference type="GO" id="GO:0005506">
    <property type="term" value="F:iron ion binding"/>
    <property type="evidence" value="ECO:0007669"/>
    <property type="project" value="InterPro"/>
</dbReference>
<gene>
    <name evidence="3" type="primary">cyp138_1</name>
    <name evidence="3" type="ORF">MLIT_15030</name>
</gene>
<reference evidence="3 4" key="1">
    <citation type="journal article" date="2019" name="Emerg. Microbes Infect.">
        <title>Comprehensive subspecies identification of 175 nontuberculous mycobacteria species based on 7547 genomic profiles.</title>
        <authorList>
            <person name="Matsumoto Y."/>
            <person name="Kinjo T."/>
            <person name="Motooka D."/>
            <person name="Nabeya D."/>
            <person name="Jung N."/>
            <person name="Uechi K."/>
            <person name="Horii T."/>
            <person name="Iida T."/>
            <person name="Fujita J."/>
            <person name="Nakamura S."/>
        </authorList>
    </citation>
    <scope>NUCLEOTIDE SEQUENCE [LARGE SCALE GENOMIC DNA]</scope>
    <source>
        <strain evidence="3 4">JCM 17423</strain>
    </source>
</reference>
<evidence type="ECO:0000256" key="1">
    <source>
        <dbReference type="ARBA" id="ARBA00010617"/>
    </source>
</evidence>
<evidence type="ECO:0000256" key="2">
    <source>
        <dbReference type="PIRSR" id="PIRSR602401-1"/>
    </source>
</evidence>
<dbReference type="PRINTS" id="PR00385">
    <property type="entry name" value="P450"/>
</dbReference>
<dbReference type="GO" id="GO:0004497">
    <property type="term" value="F:monooxygenase activity"/>
    <property type="evidence" value="ECO:0007669"/>
    <property type="project" value="InterPro"/>
</dbReference>
<dbReference type="SUPFAM" id="SSF48264">
    <property type="entry name" value="Cytochrome P450"/>
    <property type="match status" value="1"/>
</dbReference>